<name>A0A067SS03_GALM3</name>
<organism evidence="2 3">
    <name type="scientific">Galerina marginata (strain CBS 339.88)</name>
    <dbReference type="NCBI Taxonomy" id="685588"/>
    <lineage>
        <taxon>Eukaryota</taxon>
        <taxon>Fungi</taxon>
        <taxon>Dikarya</taxon>
        <taxon>Basidiomycota</taxon>
        <taxon>Agaricomycotina</taxon>
        <taxon>Agaricomycetes</taxon>
        <taxon>Agaricomycetidae</taxon>
        <taxon>Agaricales</taxon>
        <taxon>Agaricineae</taxon>
        <taxon>Strophariaceae</taxon>
        <taxon>Galerina</taxon>
    </lineage>
</organism>
<dbReference type="Proteomes" id="UP000027222">
    <property type="component" value="Unassembled WGS sequence"/>
</dbReference>
<dbReference type="Gene3D" id="3.40.630.30">
    <property type="match status" value="1"/>
</dbReference>
<dbReference type="OrthoDB" id="41238at2759"/>
<dbReference type="SUPFAM" id="SSF55729">
    <property type="entry name" value="Acyl-CoA N-acyltransferases (Nat)"/>
    <property type="match status" value="1"/>
</dbReference>
<accession>A0A067SS03</accession>
<dbReference type="InterPro" id="IPR016181">
    <property type="entry name" value="Acyl_CoA_acyltransferase"/>
</dbReference>
<dbReference type="HOGENOM" id="CLU_078023_0_0_1"/>
<dbReference type="InterPro" id="IPR000182">
    <property type="entry name" value="GNAT_dom"/>
</dbReference>
<reference evidence="3" key="1">
    <citation type="journal article" date="2014" name="Proc. Natl. Acad. Sci. U.S.A.">
        <title>Extensive sampling of basidiomycete genomes demonstrates inadequacy of the white-rot/brown-rot paradigm for wood decay fungi.</title>
        <authorList>
            <person name="Riley R."/>
            <person name="Salamov A.A."/>
            <person name="Brown D.W."/>
            <person name="Nagy L.G."/>
            <person name="Floudas D."/>
            <person name="Held B.W."/>
            <person name="Levasseur A."/>
            <person name="Lombard V."/>
            <person name="Morin E."/>
            <person name="Otillar R."/>
            <person name="Lindquist E.A."/>
            <person name="Sun H."/>
            <person name="LaButti K.M."/>
            <person name="Schmutz J."/>
            <person name="Jabbour D."/>
            <person name="Luo H."/>
            <person name="Baker S.E."/>
            <person name="Pisabarro A.G."/>
            <person name="Walton J.D."/>
            <person name="Blanchette R.A."/>
            <person name="Henrissat B."/>
            <person name="Martin F."/>
            <person name="Cullen D."/>
            <person name="Hibbett D.S."/>
            <person name="Grigoriev I.V."/>
        </authorList>
    </citation>
    <scope>NUCLEOTIDE SEQUENCE [LARGE SCALE GENOMIC DNA]</scope>
    <source>
        <strain evidence="3">CBS 339.88</strain>
    </source>
</reference>
<dbReference type="PANTHER" id="PTHR43441:SF5">
    <property type="entry name" value="FAMILY ACETYLTRANSFERASE, PUTATIVE-RELATED"/>
    <property type="match status" value="1"/>
</dbReference>
<evidence type="ECO:0000259" key="1">
    <source>
        <dbReference type="PROSITE" id="PS51186"/>
    </source>
</evidence>
<dbReference type="GO" id="GO:0008999">
    <property type="term" value="F:protein-N-terminal-alanine acetyltransferase activity"/>
    <property type="evidence" value="ECO:0007669"/>
    <property type="project" value="TreeGrafter"/>
</dbReference>
<dbReference type="InterPro" id="IPR051908">
    <property type="entry name" value="Ribosomal_N-acetyltransferase"/>
</dbReference>
<feature type="domain" description="N-acetyltransferase" evidence="1">
    <location>
        <begin position="50"/>
        <end position="200"/>
    </location>
</feature>
<dbReference type="EMBL" id="KL142387">
    <property type="protein sequence ID" value="KDR72832.1"/>
    <property type="molecule type" value="Genomic_DNA"/>
</dbReference>
<keyword evidence="3" id="KW-1185">Reference proteome</keyword>
<protein>
    <recommendedName>
        <fullName evidence="1">N-acetyltransferase domain-containing protein</fullName>
    </recommendedName>
</protein>
<dbReference type="PANTHER" id="PTHR43441">
    <property type="entry name" value="RIBOSOMAL-PROTEIN-SERINE ACETYLTRANSFERASE"/>
    <property type="match status" value="1"/>
</dbReference>
<evidence type="ECO:0000313" key="2">
    <source>
        <dbReference type="EMBL" id="KDR72832.1"/>
    </source>
</evidence>
<proteinExistence type="predicted"/>
<gene>
    <name evidence="2" type="ORF">GALMADRAFT_125640</name>
</gene>
<dbReference type="AlphaFoldDB" id="A0A067SS03"/>
<evidence type="ECO:0000313" key="3">
    <source>
        <dbReference type="Proteomes" id="UP000027222"/>
    </source>
</evidence>
<dbReference type="Pfam" id="PF13302">
    <property type="entry name" value="Acetyltransf_3"/>
    <property type="match status" value="1"/>
</dbReference>
<dbReference type="STRING" id="685588.A0A067SS03"/>
<sequence length="245" mass="27401">MDVSPELYDINFCFPVPPTLESERVHLTPFIPSKHAESFMHQALLYPEIFTYLPFGPFNDAEDFVANLFETRIHPDPGYILFVIYDKTKPAASSSSDPGALAGLLGLINSSAVNLSTEIGCIMIFPPFQRTHLASNAIGILLQYALNLPARQPGALGLRRVFWQANVLNKPSVRLAERMGFKLEGILRWDRVLPKGKDAGNGKELREGDPRMECVGRDTAMLGHCWDDWESGGRENVEATMRRIK</sequence>
<dbReference type="PROSITE" id="PS51186">
    <property type="entry name" value="GNAT"/>
    <property type="match status" value="1"/>
</dbReference>
<dbReference type="GO" id="GO:1990189">
    <property type="term" value="F:protein N-terminal-serine acetyltransferase activity"/>
    <property type="evidence" value="ECO:0007669"/>
    <property type="project" value="TreeGrafter"/>
</dbReference>